<dbReference type="Gene3D" id="3.30.40.10">
    <property type="entry name" value="Zinc/RING finger domain, C3HC4 (zinc finger)"/>
    <property type="match status" value="1"/>
</dbReference>
<name>A0ABP1PZ52_9HEXA</name>
<dbReference type="InterPro" id="IPR043563">
    <property type="entry name" value="Sp110/Sp140/Sp140L-like"/>
</dbReference>
<organism evidence="6 7">
    <name type="scientific">Orchesella dallaii</name>
    <dbReference type="NCBI Taxonomy" id="48710"/>
    <lineage>
        <taxon>Eukaryota</taxon>
        <taxon>Metazoa</taxon>
        <taxon>Ecdysozoa</taxon>
        <taxon>Arthropoda</taxon>
        <taxon>Hexapoda</taxon>
        <taxon>Collembola</taxon>
        <taxon>Entomobryomorpha</taxon>
        <taxon>Entomobryoidea</taxon>
        <taxon>Orchesellidae</taxon>
        <taxon>Orchesellinae</taxon>
        <taxon>Orchesella</taxon>
    </lineage>
</organism>
<dbReference type="InterPro" id="IPR001965">
    <property type="entry name" value="Znf_PHD"/>
</dbReference>
<dbReference type="PROSITE" id="PS01359">
    <property type="entry name" value="ZF_PHD_1"/>
    <property type="match status" value="1"/>
</dbReference>
<protein>
    <recommendedName>
        <fullName evidence="5">PHD-type domain-containing protein</fullName>
    </recommendedName>
</protein>
<dbReference type="SUPFAM" id="SSF57903">
    <property type="entry name" value="FYVE/PHD zinc finger"/>
    <property type="match status" value="1"/>
</dbReference>
<evidence type="ECO:0000256" key="1">
    <source>
        <dbReference type="ARBA" id="ARBA00022723"/>
    </source>
</evidence>
<keyword evidence="1" id="KW-0479">Metal-binding</keyword>
<feature type="domain" description="PHD-type" evidence="5">
    <location>
        <begin position="10"/>
        <end position="60"/>
    </location>
</feature>
<dbReference type="InterPro" id="IPR019787">
    <property type="entry name" value="Znf_PHD-finger"/>
</dbReference>
<dbReference type="InterPro" id="IPR013083">
    <property type="entry name" value="Znf_RING/FYVE/PHD"/>
</dbReference>
<comment type="caution">
    <text evidence="6">The sequence shown here is derived from an EMBL/GenBank/DDBJ whole genome shotgun (WGS) entry which is preliminary data.</text>
</comment>
<evidence type="ECO:0000256" key="4">
    <source>
        <dbReference type="PROSITE-ProRule" id="PRU00146"/>
    </source>
</evidence>
<evidence type="ECO:0000259" key="5">
    <source>
        <dbReference type="PROSITE" id="PS50016"/>
    </source>
</evidence>
<reference evidence="6 7" key="1">
    <citation type="submission" date="2024-08" db="EMBL/GenBank/DDBJ databases">
        <authorList>
            <person name="Cucini C."/>
            <person name="Frati F."/>
        </authorList>
    </citation>
    <scope>NUCLEOTIDE SEQUENCE [LARGE SCALE GENOMIC DNA]</scope>
</reference>
<sequence>MKFTNVDDNEDYCSICLDGGEEHILCCDFCPKVFHLSCHIPPFKNGPPEGNWECNYCTKKEQIDKIISKFPEEEGLPLVETNQRHYLLACKFMMECYKIPQIPTMRWVFPCGYMETIGNGKMPYHLKYIYLRLSQADPKPFPSVITFLQAFRKMFIQAFTFYKGSPQYKNCLDHASECFEKFLSLVDQYYPEHRAEFNDVH</sequence>
<dbReference type="PROSITE" id="PS50016">
    <property type="entry name" value="ZF_PHD_2"/>
    <property type="match status" value="1"/>
</dbReference>
<keyword evidence="7" id="KW-1185">Reference proteome</keyword>
<dbReference type="Proteomes" id="UP001642540">
    <property type="component" value="Unassembled WGS sequence"/>
</dbReference>
<dbReference type="PANTHER" id="PTHR46386:SF11">
    <property type="entry name" value="AUTOIMMUNE REGULATOR"/>
    <property type="match status" value="1"/>
</dbReference>
<evidence type="ECO:0000313" key="7">
    <source>
        <dbReference type="Proteomes" id="UP001642540"/>
    </source>
</evidence>
<gene>
    <name evidence="6" type="ORF">ODALV1_LOCUS4142</name>
</gene>
<dbReference type="Pfam" id="PF00628">
    <property type="entry name" value="PHD"/>
    <property type="match status" value="1"/>
</dbReference>
<proteinExistence type="predicted"/>
<keyword evidence="3" id="KW-0862">Zinc</keyword>
<evidence type="ECO:0000256" key="3">
    <source>
        <dbReference type="ARBA" id="ARBA00022833"/>
    </source>
</evidence>
<dbReference type="PANTHER" id="PTHR46386">
    <property type="entry name" value="NUCLEAR BODY PROTEIN SP140"/>
    <property type="match status" value="1"/>
</dbReference>
<accession>A0ABP1PZ52</accession>
<dbReference type="SMART" id="SM00249">
    <property type="entry name" value="PHD"/>
    <property type="match status" value="1"/>
</dbReference>
<keyword evidence="2 4" id="KW-0863">Zinc-finger</keyword>
<evidence type="ECO:0000313" key="6">
    <source>
        <dbReference type="EMBL" id="CAL8078594.1"/>
    </source>
</evidence>
<dbReference type="InterPro" id="IPR011011">
    <property type="entry name" value="Znf_FYVE_PHD"/>
</dbReference>
<evidence type="ECO:0000256" key="2">
    <source>
        <dbReference type="ARBA" id="ARBA00022771"/>
    </source>
</evidence>
<dbReference type="InterPro" id="IPR019786">
    <property type="entry name" value="Zinc_finger_PHD-type_CS"/>
</dbReference>
<dbReference type="EMBL" id="CAXLJM020000013">
    <property type="protein sequence ID" value="CAL8078594.1"/>
    <property type="molecule type" value="Genomic_DNA"/>
</dbReference>